<accession>T1JZC7</accession>
<feature type="region of interest" description="Disordered" evidence="2">
    <location>
        <begin position="97"/>
        <end position="130"/>
    </location>
</feature>
<dbReference type="AlphaFoldDB" id="T1JZC7"/>
<proteinExistence type="predicted"/>
<dbReference type="EnsemblMetazoa" id="tetur03g03490.1">
    <property type="protein sequence ID" value="tetur03g03490.1"/>
    <property type="gene ID" value="tetur03g03490"/>
</dbReference>
<feature type="compositionally biased region" description="Polar residues" evidence="2">
    <location>
        <begin position="121"/>
        <end position="130"/>
    </location>
</feature>
<name>T1JZC7_TETUR</name>
<feature type="region of interest" description="Disordered" evidence="2">
    <location>
        <begin position="60"/>
        <end position="81"/>
    </location>
</feature>
<dbReference type="KEGG" id="tut:107359123"/>
<reference evidence="3" key="2">
    <citation type="submission" date="2015-06" db="UniProtKB">
        <authorList>
            <consortium name="EnsemblMetazoa"/>
        </authorList>
    </citation>
    <scope>IDENTIFICATION</scope>
</reference>
<keyword evidence="4" id="KW-1185">Reference proteome</keyword>
<dbReference type="InterPro" id="IPR029138">
    <property type="entry name" value="SNAPC5"/>
</dbReference>
<feature type="compositionally biased region" description="Low complexity" evidence="2">
    <location>
        <begin position="99"/>
        <end position="110"/>
    </location>
</feature>
<sequence length="130" mass="14664">MSNISGNQSSDIRAKLKKLKEEEKILVKLLQRVDEQLNALRVEEIIIRRHLRSDNTASMFTTDLPVTDGTEQTSNSEAEMGTEATLHLEVDEVLRALVQNGQGNNKSNQQEVEEEDEDSLHQSFSSNLVQ</sequence>
<dbReference type="GO" id="GO:0006384">
    <property type="term" value="P:transcription initiation at RNA polymerase III promoter"/>
    <property type="evidence" value="ECO:0007669"/>
    <property type="project" value="InterPro"/>
</dbReference>
<evidence type="ECO:0000313" key="3">
    <source>
        <dbReference type="EnsemblMetazoa" id="tetur03g03490.1"/>
    </source>
</evidence>
<evidence type="ECO:0000256" key="1">
    <source>
        <dbReference type="SAM" id="Coils"/>
    </source>
</evidence>
<evidence type="ECO:0000256" key="2">
    <source>
        <dbReference type="SAM" id="MobiDB-lite"/>
    </source>
</evidence>
<dbReference type="Pfam" id="PF15497">
    <property type="entry name" value="SNAPC5"/>
    <property type="match status" value="1"/>
</dbReference>
<organism evidence="3 4">
    <name type="scientific">Tetranychus urticae</name>
    <name type="common">Two-spotted spider mite</name>
    <dbReference type="NCBI Taxonomy" id="32264"/>
    <lineage>
        <taxon>Eukaryota</taxon>
        <taxon>Metazoa</taxon>
        <taxon>Ecdysozoa</taxon>
        <taxon>Arthropoda</taxon>
        <taxon>Chelicerata</taxon>
        <taxon>Arachnida</taxon>
        <taxon>Acari</taxon>
        <taxon>Acariformes</taxon>
        <taxon>Trombidiformes</taxon>
        <taxon>Prostigmata</taxon>
        <taxon>Eleutherengona</taxon>
        <taxon>Raphignathae</taxon>
        <taxon>Tetranychoidea</taxon>
        <taxon>Tetranychidae</taxon>
        <taxon>Tetranychus</taxon>
    </lineage>
</organism>
<keyword evidence="1" id="KW-0175">Coiled coil</keyword>
<protein>
    <submittedName>
        <fullName evidence="3">Uncharacterized protein</fullName>
    </submittedName>
</protein>
<dbReference type="EMBL" id="CAEY01001120">
    <property type="status" value="NOT_ANNOTATED_CDS"/>
    <property type="molecule type" value="Genomic_DNA"/>
</dbReference>
<reference evidence="4" key="1">
    <citation type="submission" date="2011-08" db="EMBL/GenBank/DDBJ databases">
        <authorList>
            <person name="Rombauts S."/>
        </authorList>
    </citation>
    <scope>NUCLEOTIDE SEQUENCE</scope>
    <source>
        <strain evidence="4">London</strain>
    </source>
</reference>
<evidence type="ECO:0000313" key="4">
    <source>
        <dbReference type="Proteomes" id="UP000015104"/>
    </source>
</evidence>
<dbReference type="Proteomes" id="UP000015104">
    <property type="component" value="Unassembled WGS sequence"/>
</dbReference>
<dbReference type="GO" id="GO:0005634">
    <property type="term" value="C:nucleus"/>
    <property type="evidence" value="ECO:0007669"/>
    <property type="project" value="InterPro"/>
</dbReference>
<dbReference type="HOGENOM" id="CLU_1940782_0_0_1"/>
<gene>
    <name evidence="3" type="primary">107359123</name>
</gene>
<feature type="coiled-coil region" evidence="1">
    <location>
        <begin position="12"/>
        <end position="39"/>
    </location>
</feature>
<dbReference type="GO" id="GO:0006366">
    <property type="term" value="P:transcription by RNA polymerase II"/>
    <property type="evidence" value="ECO:0007669"/>
    <property type="project" value="InterPro"/>
</dbReference>